<protein>
    <recommendedName>
        <fullName evidence="4">Secreted protein</fullName>
    </recommendedName>
</protein>
<dbReference type="AlphaFoldDB" id="A0AAD5LZX2"/>
<evidence type="ECO:0000256" key="1">
    <source>
        <dbReference type="SAM" id="SignalP"/>
    </source>
</evidence>
<dbReference type="Proteomes" id="UP001196413">
    <property type="component" value="Unassembled WGS sequence"/>
</dbReference>
<proteinExistence type="predicted"/>
<sequence length="61" mass="6842">MVNTMLFVCFVLTNSECVCAFRDACSVQEEEPKVPAGRIGNAHPLDQIRPSTHALWMHRSP</sequence>
<gene>
    <name evidence="2" type="ORF">KIN20_003947</name>
</gene>
<evidence type="ECO:0008006" key="4">
    <source>
        <dbReference type="Google" id="ProtNLM"/>
    </source>
</evidence>
<feature type="chain" id="PRO_5042283604" description="Secreted protein" evidence="1">
    <location>
        <begin position="21"/>
        <end position="61"/>
    </location>
</feature>
<keyword evidence="1" id="KW-0732">Signal</keyword>
<name>A0AAD5LZX2_PARTN</name>
<accession>A0AAD5LZX2</accession>
<evidence type="ECO:0000313" key="3">
    <source>
        <dbReference type="Proteomes" id="UP001196413"/>
    </source>
</evidence>
<keyword evidence="3" id="KW-1185">Reference proteome</keyword>
<evidence type="ECO:0000313" key="2">
    <source>
        <dbReference type="EMBL" id="KAJ1348605.1"/>
    </source>
</evidence>
<feature type="signal peptide" evidence="1">
    <location>
        <begin position="1"/>
        <end position="20"/>
    </location>
</feature>
<comment type="caution">
    <text evidence="2">The sequence shown here is derived from an EMBL/GenBank/DDBJ whole genome shotgun (WGS) entry which is preliminary data.</text>
</comment>
<dbReference type="EMBL" id="JAHQIW010000527">
    <property type="protein sequence ID" value="KAJ1348605.1"/>
    <property type="molecule type" value="Genomic_DNA"/>
</dbReference>
<reference evidence="2" key="1">
    <citation type="submission" date="2021-06" db="EMBL/GenBank/DDBJ databases">
        <title>Parelaphostrongylus tenuis whole genome reference sequence.</title>
        <authorList>
            <person name="Garwood T.J."/>
            <person name="Larsen P.A."/>
            <person name="Fountain-Jones N.M."/>
            <person name="Garbe J.R."/>
            <person name="Macchietto M.G."/>
            <person name="Kania S.A."/>
            <person name="Gerhold R.W."/>
            <person name="Richards J.E."/>
            <person name="Wolf T.M."/>
        </authorList>
    </citation>
    <scope>NUCLEOTIDE SEQUENCE</scope>
    <source>
        <strain evidence="2">MNPRO001-30</strain>
        <tissue evidence="2">Meninges</tissue>
    </source>
</reference>
<organism evidence="2 3">
    <name type="scientific">Parelaphostrongylus tenuis</name>
    <name type="common">Meningeal worm</name>
    <dbReference type="NCBI Taxonomy" id="148309"/>
    <lineage>
        <taxon>Eukaryota</taxon>
        <taxon>Metazoa</taxon>
        <taxon>Ecdysozoa</taxon>
        <taxon>Nematoda</taxon>
        <taxon>Chromadorea</taxon>
        <taxon>Rhabditida</taxon>
        <taxon>Rhabditina</taxon>
        <taxon>Rhabditomorpha</taxon>
        <taxon>Strongyloidea</taxon>
        <taxon>Metastrongylidae</taxon>
        <taxon>Parelaphostrongylus</taxon>
    </lineage>
</organism>